<evidence type="ECO:0000256" key="1">
    <source>
        <dbReference type="SAM" id="MobiDB-lite"/>
    </source>
</evidence>
<gene>
    <name evidence="2" type="ORF">H8S18_00145</name>
</gene>
<feature type="region of interest" description="Disordered" evidence="1">
    <location>
        <begin position="37"/>
        <end position="111"/>
    </location>
</feature>
<comment type="caution">
    <text evidence="2">The sequence shown here is derived from an EMBL/GenBank/DDBJ whole genome shotgun (WGS) entry which is preliminary data.</text>
</comment>
<dbReference type="Proteomes" id="UP000606889">
    <property type="component" value="Unassembled WGS sequence"/>
</dbReference>
<keyword evidence="3" id="KW-1185">Reference proteome</keyword>
<feature type="compositionally biased region" description="Basic and acidic residues" evidence="1">
    <location>
        <begin position="37"/>
        <end position="48"/>
    </location>
</feature>
<feature type="compositionally biased region" description="Basic and acidic residues" evidence="1">
    <location>
        <begin position="77"/>
        <end position="89"/>
    </location>
</feature>
<feature type="compositionally biased region" description="Basic and acidic residues" evidence="1">
    <location>
        <begin position="58"/>
        <end position="68"/>
    </location>
</feature>
<organism evidence="2 3">
    <name type="scientific">Christensenella tenuis</name>
    <dbReference type="NCBI Taxonomy" id="2763033"/>
    <lineage>
        <taxon>Bacteria</taxon>
        <taxon>Bacillati</taxon>
        <taxon>Bacillota</taxon>
        <taxon>Clostridia</taxon>
        <taxon>Christensenellales</taxon>
        <taxon>Christensenellaceae</taxon>
        <taxon>Christensenella</taxon>
    </lineage>
</organism>
<sequence length="111" mass="12684">MIRGIDSQIMINKSIDYAKQLTDQNSNVQQAKDFIAEMEKAQMEHNDKTVSQTEETEQERIRREKEGQDSQNSRTMQDAHREPEDRMAAGDDLEAEIEAQEGLGSSIDINI</sequence>
<dbReference type="RefSeq" id="WP_186856302.1">
    <property type="nucleotide sequence ID" value="NZ_JACOON010000001.1"/>
</dbReference>
<dbReference type="EMBL" id="JACOON010000001">
    <property type="protein sequence ID" value="MBC5646756.1"/>
    <property type="molecule type" value="Genomic_DNA"/>
</dbReference>
<reference evidence="2 3" key="1">
    <citation type="submission" date="2020-08" db="EMBL/GenBank/DDBJ databases">
        <title>Genome public.</title>
        <authorList>
            <person name="Liu C."/>
            <person name="Sun Q."/>
        </authorList>
    </citation>
    <scope>NUCLEOTIDE SEQUENCE [LARGE SCALE GENOMIC DNA]</scope>
    <source>
        <strain evidence="2 3">NSJ-35</strain>
    </source>
</reference>
<proteinExistence type="predicted"/>
<evidence type="ECO:0000313" key="3">
    <source>
        <dbReference type="Proteomes" id="UP000606889"/>
    </source>
</evidence>
<protein>
    <submittedName>
        <fullName evidence="2">Uncharacterized protein</fullName>
    </submittedName>
</protein>
<evidence type="ECO:0000313" key="2">
    <source>
        <dbReference type="EMBL" id="MBC5646756.1"/>
    </source>
</evidence>
<accession>A0ABR7EAG4</accession>
<name>A0ABR7EAG4_9FIRM</name>